<dbReference type="AlphaFoldDB" id="A0A9W6TP00"/>
<feature type="region of interest" description="Disordered" evidence="1">
    <location>
        <begin position="1"/>
        <end position="29"/>
    </location>
</feature>
<sequence length="86" mass="9728">MGLVYKHDPKSTPVQVYTDADSDNNDEDRKSVSGCLIQVHGCTVSWQTKRQRIVSKLSTIAEYIAADGGVEEVQWTKMHMNKLLKF</sequence>
<gene>
    <name evidence="2" type="ORF">Pfra01_000069100</name>
</gene>
<accession>A0A9W6TP00</accession>
<proteinExistence type="predicted"/>
<dbReference type="Proteomes" id="UP001165121">
    <property type="component" value="Unassembled WGS sequence"/>
</dbReference>
<dbReference type="CDD" id="cd09272">
    <property type="entry name" value="RNase_HI_RT_Ty1"/>
    <property type="match status" value="1"/>
</dbReference>
<reference evidence="2" key="1">
    <citation type="submission" date="2023-04" db="EMBL/GenBank/DDBJ databases">
        <title>Phytophthora fragariaefolia NBRC 109709.</title>
        <authorList>
            <person name="Ichikawa N."/>
            <person name="Sato H."/>
            <person name="Tonouchi N."/>
        </authorList>
    </citation>
    <scope>NUCLEOTIDE SEQUENCE</scope>
    <source>
        <strain evidence="2">NBRC 109709</strain>
    </source>
</reference>
<dbReference type="PANTHER" id="PTHR11439:SF483">
    <property type="entry name" value="PEPTIDE SYNTHASE GLIP-LIKE, PUTATIVE (AFU_ORTHOLOGUE AFUA_3G12920)-RELATED"/>
    <property type="match status" value="1"/>
</dbReference>
<dbReference type="OrthoDB" id="127986at2759"/>
<dbReference type="EMBL" id="BSXT01000055">
    <property type="protein sequence ID" value="GMF16136.1"/>
    <property type="molecule type" value="Genomic_DNA"/>
</dbReference>
<protein>
    <submittedName>
        <fullName evidence="2">Unnamed protein product</fullName>
    </submittedName>
</protein>
<evidence type="ECO:0000256" key="1">
    <source>
        <dbReference type="SAM" id="MobiDB-lite"/>
    </source>
</evidence>
<organism evidence="2 3">
    <name type="scientific">Phytophthora fragariaefolia</name>
    <dbReference type="NCBI Taxonomy" id="1490495"/>
    <lineage>
        <taxon>Eukaryota</taxon>
        <taxon>Sar</taxon>
        <taxon>Stramenopiles</taxon>
        <taxon>Oomycota</taxon>
        <taxon>Peronosporomycetes</taxon>
        <taxon>Peronosporales</taxon>
        <taxon>Peronosporaceae</taxon>
        <taxon>Phytophthora</taxon>
    </lineage>
</organism>
<evidence type="ECO:0000313" key="3">
    <source>
        <dbReference type="Proteomes" id="UP001165121"/>
    </source>
</evidence>
<comment type="caution">
    <text evidence="2">The sequence shown here is derived from an EMBL/GenBank/DDBJ whole genome shotgun (WGS) entry which is preliminary data.</text>
</comment>
<dbReference type="PANTHER" id="PTHR11439">
    <property type="entry name" value="GAG-POL-RELATED RETROTRANSPOSON"/>
    <property type="match status" value="1"/>
</dbReference>
<evidence type="ECO:0000313" key="2">
    <source>
        <dbReference type="EMBL" id="GMF16136.1"/>
    </source>
</evidence>
<name>A0A9W6TP00_9STRA</name>
<feature type="compositionally biased region" description="Basic and acidic residues" evidence="1">
    <location>
        <begin position="1"/>
        <end position="10"/>
    </location>
</feature>
<keyword evidence="3" id="KW-1185">Reference proteome</keyword>